<dbReference type="PANTHER" id="PTHR21075">
    <property type="entry name" value="ANAEROBIC RIBONUCLEOSIDE-TRIPHOSPHATE REDUCTASE"/>
    <property type="match status" value="1"/>
</dbReference>
<dbReference type="Pfam" id="PF03477">
    <property type="entry name" value="ATP-cone"/>
    <property type="match status" value="1"/>
</dbReference>
<comment type="caution">
    <text evidence="4">The sequence shown here is derived from an EMBL/GenBank/DDBJ whole genome shotgun (WGS) entry which is preliminary data.</text>
</comment>
<dbReference type="AlphaFoldDB" id="A0A5J4SK31"/>
<reference evidence="4" key="1">
    <citation type="submission" date="2019-03" db="EMBL/GenBank/DDBJ databases">
        <title>Single cell metagenomics reveals metabolic interactions within the superorganism composed of flagellate Streblomastix strix and complex community of Bacteroidetes bacteria on its surface.</title>
        <authorList>
            <person name="Treitli S.C."/>
            <person name="Kolisko M."/>
            <person name="Husnik F."/>
            <person name="Keeling P."/>
            <person name="Hampl V."/>
        </authorList>
    </citation>
    <scope>NUCLEOTIDE SEQUENCE</scope>
    <source>
        <strain evidence="4">STM</strain>
    </source>
</reference>
<proteinExistence type="predicted"/>
<name>A0A5J4SK31_9ZZZZ</name>
<dbReference type="Gene3D" id="3.20.70.20">
    <property type="match status" value="1"/>
</dbReference>
<dbReference type="GO" id="GO:0004748">
    <property type="term" value="F:ribonucleoside-diphosphate reductase activity, thioredoxin disulfide as acceptor"/>
    <property type="evidence" value="ECO:0007669"/>
    <property type="project" value="TreeGrafter"/>
</dbReference>
<sequence length="796" mass="90675">MNHSDICIIKRDGKEEKFSIGKIKNAITKAFHATNTMNEEELIFELTMKVIERILTPRISVEEIQDLVETELMKDCPEVAKKYIIYREWRNIEREKKTQMKQVMDGIVAIDKNDVNLNNANMSSHTPAGQMMTFASEITKDYTYKYLLPPKYAEAHRLGDIHIHDLDYYPTKTTTCIQYDLDELFENGFRTKNGSIRTPQSIQSYATLATIVFQTNQNEQHGGQSIPAFDFFMAKGVYKTFLKHLTTFLEFYTTMNRIESDEKELKLLLNEQIHSIDVTGKKLEEICALLATHEIIIDKDTLKKITGKAYAQTQKDTHQAMEGFIHNLNTMHSRGGNQVVFSSINYGTDFSPEGRMVINELLKATVEGLGFKGDVPVFPIQIFKVKEGISYSEEDYQKAMDDFESAIAGEMSFKTPNFDLFLKACQTSAKALFPNFMFLDTPYNVHEKWDMNDPKRYRYEIASMGCRTRVFENLHGEKTSLGRGNLSFTTMNLPRLAIEARIKAESLTDNSHYEEAVERKAKELFLSSVRKMTAFIADQLYARYQYQRTALTKQFPFMMGNNVWKGGGETDPNKEVGDVLNSGTLAIGFLGGHNAMMAIYGKGHGHCQKAWDTLYEALQIMNEVITAYKTKYQLNYSILATPAEGLAGRFTRADKRKYGIIPGVTDNGYYVNSFHVDVKEPIGIAEKIKCEAPFHALTHGGHITYVELDGEAKKNVKAIVKIVKLMYKEGIGYGSINHPVDTCHDCGYKGVIYDKCPVCQSESIVRMRRITGYLTGDLNSWNSAKRKEEKDRVKHH</sequence>
<dbReference type="InterPro" id="IPR005144">
    <property type="entry name" value="ATP-cone_dom"/>
</dbReference>
<keyword evidence="4" id="KW-0560">Oxidoreductase</keyword>
<keyword evidence="1" id="KW-0547">Nucleotide-binding</keyword>
<dbReference type="CDD" id="cd01675">
    <property type="entry name" value="RNR_III"/>
    <property type="match status" value="1"/>
</dbReference>
<dbReference type="EMBL" id="SNRY01000128">
    <property type="protein sequence ID" value="KAA6346499.1"/>
    <property type="molecule type" value="Genomic_DNA"/>
</dbReference>
<dbReference type="NCBIfam" id="TIGR02487">
    <property type="entry name" value="NrdD"/>
    <property type="match status" value="1"/>
</dbReference>
<dbReference type="InterPro" id="IPR012833">
    <property type="entry name" value="NrdD"/>
</dbReference>
<evidence type="ECO:0000256" key="1">
    <source>
        <dbReference type="ARBA" id="ARBA00022741"/>
    </source>
</evidence>
<evidence type="ECO:0000259" key="3">
    <source>
        <dbReference type="PROSITE" id="PS51161"/>
    </source>
</evidence>
<dbReference type="EC" id="1.17.4.2" evidence="4"/>
<dbReference type="Pfam" id="PF13597">
    <property type="entry name" value="NRDD"/>
    <property type="match status" value="1"/>
</dbReference>
<dbReference type="GO" id="GO:0031250">
    <property type="term" value="C:anaerobic ribonucleoside-triphosphate reductase complex"/>
    <property type="evidence" value="ECO:0007669"/>
    <property type="project" value="TreeGrafter"/>
</dbReference>
<dbReference type="PROSITE" id="PS51161">
    <property type="entry name" value="ATP_CONE"/>
    <property type="match status" value="1"/>
</dbReference>
<dbReference type="GO" id="GO:0008998">
    <property type="term" value="F:ribonucleoside-triphosphate reductase (thioredoxin) activity"/>
    <property type="evidence" value="ECO:0007669"/>
    <property type="project" value="UniProtKB-EC"/>
</dbReference>
<evidence type="ECO:0000256" key="2">
    <source>
        <dbReference type="ARBA" id="ARBA00022840"/>
    </source>
</evidence>
<gene>
    <name evidence="4" type="ORF">EZS27_005980</name>
</gene>
<dbReference type="GO" id="GO:0006260">
    <property type="term" value="P:DNA replication"/>
    <property type="evidence" value="ECO:0007669"/>
    <property type="project" value="InterPro"/>
</dbReference>
<evidence type="ECO:0000313" key="4">
    <source>
        <dbReference type="EMBL" id="KAA6346499.1"/>
    </source>
</evidence>
<organism evidence="4">
    <name type="scientific">termite gut metagenome</name>
    <dbReference type="NCBI Taxonomy" id="433724"/>
    <lineage>
        <taxon>unclassified sequences</taxon>
        <taxon>metagenomes</taxon>
        <taxon>organismal metagenomes</taxon>
    </lineage>
</organism>
<keyword evidence="2" id="KW-0067">ATP-binding</keyword>
<dbReference type="PANTHER" id="PTHR21075:SF0">
    <property type="entry name" value="ANAEROBIC RIBONUCLEOSIDE-TRIPHOSPHATE REDUCTASE"/>
    <property type="match status" value="1"/>
</dbReference>
<dbReference type="SUPFAM" id="SSF51998">
    <property type="entry name" value="PFL-like glycyl radical enzymes"/>
    <property type="match status" value="1"/>
</dbReference>
<feature type="domain" description="ATP-cone" evidence="3">
    <location>
        <begin position="6"/>
        <end position="94"/>
    </location>
</feature>
<dbReference type="GO" id="GO:0009265">
    <property type="term" value="P:2'-deoxyribonucleotide biosynthetic process"/>
    <property type="evidence" value="ECO:0007669"/>
    <property type="project" value="TreeGrafter"/>
</dbReference>
<protein>
    <submittedName>
        <fullName evidence="4">Anaerobic ribonucleoside-triphosphate reductase</fullName>
        <ecNumber evidence="4">1.17.4.2</ecNumber>
    </submittedName>
</protein>
<dbReference type="GO" id="GO:0005524">
    <property type="term" value="F:ATP binding"/>
    <property type="evidence" value="ECO:0007669"/>
    <property type="project" value="UniProtKB-KW"/>
</dbReference>
<accession>A0A5J4SK31</accession>
<dbReference type="NCBIfam" id="NF005497">
    <property type="entry name" value="PRK07111.1"/>
    <property type="match status" value="1"/>
</dbReference>